<dbReference type="GO" id="GO:0008270">
    <property type="term" value="F:zinc ion binding"/>
    <property type="evidence" value="ECO:0007669"/>
    <property type="project" value="UniProtKB-KW"/>
</dbReference>
<feature type="domain" description="C3H1-type" evidence="4">
    <location>
        <begin position="4"/>
        <end position="32"/>
    </location>
</feature>
<feature type="compositionally biased region" description="Low complexity" evidence="3">
    <location>
        <begin position="393"/>
        <end position="404"/>
    </location>
</feature>
<sequence>MPVRCRWFNDDGRPVEAGCRKGAACVFIHPDNPAWATASKPYSGGGRGRGRGFAPPPASTGAPGGLPPPTGITPFGYKRDSLGFSLGPGGSSFGSADGGSSSSGAGGRGTTSSTTPTHPRKPSWDTAGSRAAGSGSGGWGGSARTESAMKSNDGGWGKAGAPAWGETTADSGWGESNGANTSSNVNNTNSAWATPSSSNADSNTNANATTGAGWGEQANSTRWGEQTLGWGDPSDTSASKTKDAAAKKFNDVPMKSPEMDASPAHTGASSGWAEPPAPAWPVAPPPDTGNAASSNKGDRTMVPPRQTPTPTNDRWGGADWPPMRDSPVGMDPSASPATSIQSGRGRDVSLPRGKGKDPASSGPSPFDSLLVIPENPPLPPSAMSSQDPRPDNSATKSSSASSSTYVPRDIILHEAWQSYVKHIVHAVNAEQGVREAEQEIARCLAMQQTRVYTKAELGEAATEKIDKAHRDAAERLYEAKWRRRQEIRALIQYAECGPSPHGDAQAEYKKALEESRAWLDEIQPQIHAASESLKQHAEPGLTAASDADIPAPSSTAKGIMAAMEERIGKVEQRADDLEEYLSQLRDSTSKLVDEEFKRQSAERMEVDVGEVVGAPAQPKDEIVTEMRDKLAAMQQKLQTIRAQCDLLRARDAESRAHQFRLSAEHELLKKERQDDNNARDQALANLAERVLRLREDVQQLVSQAPPAPPSIEDINRAVAGQALQMLRADVTEALEALHGGVQNALAAQEADICKQVAMDMQSPLLFLLEFEKSMNDGLFEPDPPPPPPPLADAGAVVPRR</sequence>
<feature type="region of interest" description="Disordered" evidence="3">
    <location>
        <begin position="38"/>
        <end position="404"/>
    </location>
</feature>
<dbReference type="OrthoDB" id="2755196at2759"/>
<keyword evidence="2" id="KW-0175">Coiled coil</keyword>
<protein>
    <recommendedName>
        <fullName evidence="4">C3H1-type domain-containing protein</fullName>
    </recommendedName>
</protein>
<feature type="coiled-coil region" evidence="2">
    <location>
        <begin position="623"/>
        <end position="650"/>
    </location>
</feature>
<keyword evidence="1" id="KW-0863">Zinc-finger</keyword>
<dbReference type="EMBL" id="KV722593">
    <property type="protein sequence ID" value="OCH85311.1"/>
    <property type="molecule type" value="Genomic_DNA"/>
</dbReference>
<reference evidence="5 6" key="1">
    <citation type="submission" date="2016-07" db="EMBL/GenBank/DDBJ databases">
        <title>Draft genome of the white-rot fungus Obba rivulosa 3A-2.</title>
        <authorList>
            <consortium name="DOE Joint Genome Institute"/>
            <person name="Miettinen O."/>
            <person name="Riley R."/>
            <person name="Acob R."/>
            <person name="Barry K."/>
            <person name="Cullen D."/>
            <person name="De Vries R."/>
            <person name="Hainaut M."/>
            <person name="Hatakka A."/>
            <person name="Henrissat B."/>
            <person name="Hilden K."/>
            <person name="Kuo R."/>
            <person name="Labutti K."/>
            <person name="Lipzen A."/>
            <person name="Makela M.R."/>
            <person name="Sandor L."/>
            <person name="Spatafora J.W."/>
            <person name="Grigoriev I.V."/>
            <person name="Hibbett D.S."/>
        </authorList>
    </citation>
    <scope>NUCLEOTIDE SEQUENCE [LARGE SCALE GENOMIC DNA]</scope>
    <source>
        <strain evidence="5 6">3A-2</strain>
    </source>
</reference>
<feature type="compositionally biased region" description="Low complexity" evidence="3">
    <location>
        <begin position="93"/>
        <end position="103"/>
    </location>
</feature>
<feature type="region of interest" description="Disordered" evidence="3">
    <location>
        <begin position="531"/>
        <end position="553"/>
    </location>
</feature>
<evidence type="ECO:0000313" key="6">
    <source>
        <dbReference type="Proteomes" id="UP000250043"/>
    </source>
</evidence>
<feature type="compositionally biased region" description="Pro residues" evidence="3">
    <location>
        <begin position="781"/>
        <end position="790"/>
    </location>
</feature>
<evidence type="ECO:0000256" key="2">
    <source>
        <dbReference type="SAM" id="Coils"/>
    </source>
</evidence>
<gene>
    <name evidence="5" type="ORF">OBBRIDRAFT_839050</name>
</gene>
<feature type="compositionally biased region" description="Low complexity" evidence="3">
    <location>
        <begin position="542"/>
        <end position="553"/>
    </location>
</feature>
<feature type="region of interest" description="Disordered" evidence="3">
    <location>
        <begin position="775"/>
        <end position="800"/>
    </location>
</feature>
<feature type="compositionally biased region" description="Low complexity" evidence="3">
    <location>
        <begin position="176"/>
        <end position="210"/>
    </location>
</feature>
<keyword evidence="1" id="KW-0479">Metal-binding</keyword>
<name>A0A8E2AIW1_9APHY</name>
<keyword evidence="6" id="KW-1185">Reference proteome</keyword>
<evidence type="ECO:0000313" key="5">
    <source>
        <dbReference type="EMBL" id="OCH85311.1"/>
    </source>
</evidence>
<evidence type="ECO:0000259" key="4">
    <source>
        <dbReference type="PROSITE" id="PS50103"/>
    </source>
</evidence>
<feature type="compositionally biased region" description="Basic and acidic residues" evidence="3">
    <location>
        <begin position="240"/>
        <end position="250"/>
    </location>
</feature>
<dbReference type="InterPro" id="IPR000571">
    <property type="entry name" value="Znf_CCCH"/>
</dbReference>
<feature type="compositionally biased region" description="Basic and acidic residues" evidence="3">
    <location>
        <begin position="344"/>
        <end position="357"/>
    </location>
</feature>
<dbReference type="PROSITE" id="PS50103">
    <property type="entry name" value="ZF_C3H1"/>
    <property type="match status" value="1"/>
</dbReference>
<feature type="coiled-coil region" evidence="2">
    <location>
        <begin position="560"/>
        <end position="587"/>
    </location>
</feature>
<feature type="zinc finger region" description="C3H1-type" evidence="1">
    <location>
        <begin position="4"/>
        <end position="32"/>
    </location>
</feature>
<dbReference type="AlphaFoldDB" id="A0A8E2AIW1"/>
<organism evidence="5 6">
    <name type="scientific">Obba rivulosa</name>
    <dbReference type="NCBI Taxonomy" id="1052685"/>
    <lineage>
        <taxon>Eukaryota</taxon>
        <taxon>Fungi</taxon>
        <taxon>Dikarya</taxon>
        <taxon>Basidiomycota</taxon>
        <taxon>Agaricomycotina</taxon>
        <taxon>Agaricomycetes</taxon>
        <taxon>Polyporales</taxon>
        <taxon>Gelatoporiaceae</taxon>
        <taxon>Obba</taxon>
    </lineage>
</organism>
<keyword evidence="1" id="KW-0862">Zinc</keyword>
<dbReference type="Proteomes" id="UP000250043">
    <property type="component" value="Unassembled WGS sequence"/>
</dbReference>
<proteinExistence type="predicted"/>
<accession>A0A8E2AIW1</accession>
<evidence type="ECO:0000256" key="3">
    <source>
        <dbReference type="SAM" id="MobiDB-lite"/>
    </source>
</evidence>
<evidence type="ECO:0000256" key="1">
    <source>
        <dbReference type="PROSITE-ProRule" id="PRU00723"/>
    </source>
</evidence>
<feature type="compositionally biased region" description="Pro residues" evidence="3">
    <location>
        <begin position="275"/>
        <end position="287"/>
    </location>
</feature>